<dbReference type="PROSITE" id="PS50071">
    <property type="entry name" value="HOMEOBOX_2"/>
    <property type="match status" value="1"/>
</dbReference>
<evidence type="ECO:0000256" key="7">
    <source>
        <dbReference type="ARBA" id="ARBA00023242"/>
    </source>
</evidence>
<dbReference type="SUPFAM" id="SSF46689">
    <property type="entry name" value="Homeodomain-like"/>
    <property type="match status" value="1"/>
</dbReference>
<protein>
    <recommendedName>
        <fullName evidence="11">Homeobox domain-containing protein</fullName>
    </recommendedName>
</protein>
<evidence type="ECO:0000256" key="1">
    <source>
        <dbReference type="ARBA" id="ARBA00003263"/>
    </source>
</evidence>
<evidence type="ECO:0000256" key="4">
    <source>
        <dbReference type="ARBA" id="ARBA00022473"/>
    </source>
</evidence>
<evidence type="ECO:0000256" key="3">
    <source>
        <dbReference type="ARBA" id="ARBA00009107"/>
    </source>
</evidence>
<evidence type="ECO:0000256" key="2">
    <source>
        <dbReference type="ARBA" id="ARBA00004123"/>
    </source>
</evidence>
<accession>A0A818ZQA1</accession>
<proteinExistence type="inferred from homology"/>
<feature type="region of interest" description="Disordered" evidence="10">
    <location>
        <begin position="86"/>
        <end position="124"/>
    </location>
</feature>
<evidence type="ECO:0000256" key="9">
    <source>
        <dbReference type="RuleBase" id="RU000682"/>
    </source>
</evidence>
<dbReference type="AlphaFoldDB" id="A0A818ZQA1"/>
<feature type="domain" description="Homeobox" evidence="11">
    <location>
        <begin position="119"/>
        <end position="179"/>
    </location>
</feature>
<dbReference type="GO" id="GO:0000981">
    <property type="term" value="F:DNA-binding transcription factor activity, RNA polymerase II-specific"/>
    <property type="evidence" value="ECO:0007669"/>
    <property type="project" value="InterPro"/>
</dbReference>
<comment type="caution">
    <text evidence="12">The sequence shown here is derived from an EMBL/GenBank/DDBJ whole genome shotgun (WGS) entry which is preliminary data.</text>
</comment>
<dbReference type="Gene3D" id="1.10.10.60">
    <property type="entry name" value="Homeodomain-like"/>
    <property type="match status" value="1"/>
</dbReference>
<keyword evidence="4" id="KW-0217">Developmental protein</keyword>
<reference evidence="12" key="1">
    <citation type="submission" date="2021-02" db="EMBL/GenBank/DDBJ databases">
        <authorList>
            <person name="Nowell W R."/>
        </authorList>
    </citation>
    <scope>NUCLEOTIDE SEQUENCE</scope>
</reference>
<keyword evidence="6 8" id="KW-0371">Homeobox</keyword>
<comment type="function">
    <text evidence="1">Sequence-specific transcription factor which is part of a developmental regulatory system that provides cells with specific positional identities on the anterior-posterior axis.</text>
</comment>
<dbReference type="PANTHER" id="PTHR45664:SF11">
    <property type="entry name" value="HOMEOBOX PROTEIN HOX-B3"/>
    <property type="match status" value="1"/>
</dbReference>
<sequence>MVKTEHHYPLPWEASHQQQVDYYLDVRTNTYANVNSIIHNKHQISSIDTSQIVSSLASGKSSPLPLTDFNSTISSNHKEIYPWMSEKTHGNNKNTHNSRNHTINSNSSTSSSSDKCNSTSSKRARTAYTSAQLVELEKEFLYSKYLNRERRIELAGTLCLTERQIKIWFQNRRMKDKKDGKSRTSYINGYNANLSTSPLASSTTEKDDLSLRSYHHHHNNYYQPPPPAPMPITFPTTSSFQNQLNNYSSSQTSDIYDMSANYTLKQSNYFTNGNNFKTNYHSSPPPVSYDNYYFNAENSTIYHQQSGAILPPFV</sequence>
<comment type="similarity">
    <text evidence="3">Belongs to the Antp homeobox family.</text>
</comment>
<dbReference type="PROSITE" id="PS00027">
    <property type="entry name" value="HOMEOBOX_1"/>
    <property type="match status" value="1"/>
</dbReference>
<dbReference type="InterPro" id="IPR001356">
    <property type="entry name" value="HD"/>
</dbReference>
<feature type="compositionally biased region" description="Low complexity" evidence="10">
    <location>
        <begin position="94"/>
        <end position="121"/>
    </location>
</feature>
<dbReference type="PANTHER" id="PTHR45664">
    <property type="entry name" value="PROTEIN ZERKNUELLT 1-RELATED"/>
    <property type="match status" value="1"/>
</dbReference>
<evidence type="ECO:0000256" key="5">
    <source>
        <dbReference type="ARBA" id="ARBA00023125"/>
    </source>
</evidence>
<dbReference type="GO" id="GO:0009952">
    <property type="term" value="P:anterior/posterior pattern specification"/>
    <property type="evidence" value="ECO:0007669"/>
    <property type="project" value="TreeGrafter"/>
</dbReference>
<name>A0A818ZQA1_9BILA</name>
<dbReference type="CDD" id="cd00086">
    <property type="entry name" value="homeodomain"/>
    <property type="match status" value="1"/>
</dbReference>
<feature type="DNA-binding region" description="Homeobox" evidence="8">
    <location>
        <begin position="121"/>
        <end position="180"/>
    </location>
</feature>
<dbReference type="EMBL" id="CAJOBG010000177">
    <property type="protein sequence ID" value="CAF3772204.1"/>
    <property type="molecule type" value="Genomic_DNA"/>
</dbReference>
<dbReference type="Pfam" id="PF00046">
    <property type="entry name" value="Homeodomain"/>
    <property type="match status" value="1"/>
</dbReference>
<evidence type="ECO:0000259" key="11">
    <source>
        <dbReference type="PROSITE" id="PS50071"/>
    </source>
</evidence>
<comment type="subcellular location">
    <subcellularLocation>
        <location evidence="2 8 9">Nucleus</location>
    </subcellularLocation>
</comment>
<evidence type="ECO:0000313" key="12">
    <source>
        <dbReference type="EMBL" id="CAF3772204.1"/>
    </source>
</evidence>
<keyword evidence="5 8" id="KW-0238">DNA-binding</keyword>
<dbReference type="InterPro" id="IPR009057">
    <property type="entry name" value="Homeodomain-like_sf"/>
</dbReference>
<dbReference type="GO" id="GO:0005634">
    <property type="term" value="C:nucleus"/>
    <property type="evidence" value="ECO:0007669"/>
    <property type="project" value="UniProtKB-SubCell"/>
</dbReference>
<dbReference type="PRINTS" id="PR00024">
    <property type="entry name" value="HOMEOBOX"/>
</dbReference>
<keyword evidence="13" id="KW-1185">Reference proteome</keyword>
<evidence type="ECO:0000313" key="13">
    <source>
        <dbReference type="Proteomes" id="UP000663866"/>
    </source>
</evidence>
<dbReference type="InterPro" id="IPR020479">
    <property type="entry name" value="HD_metazoa"/>
</dbReference>
<evidence type="ECO:0000256" key="8">
    <source>
        <dbReference type="PROSITE-ProRule" id="PRU00108"/>
    </source>
</evidence>
<evidence type="ECO:0000256" key="6">
    <source>
        <dbReference type="ARBA" id="ARBA00023155"/>
    </source>
</evidence>
<evidence type="ECO:0000256" key="10">
    <source>
        <dbReference type="SAM" id="MobiDB-lite"/>
    </source>
</evidence>
<dbReference type="Proteomes" id="UP000663866">
    <property type="component" value="Unassembled WGS sequence"/>
</dbReference>
<organism evidence="12 13">
    <name type="scientific">Rotaria magnacalcarata</name>
    <dbReference type="NCBI Taxonomy" id="392030"/>
    <lineage>
        <taxon>Eukaryota</taxon>
        <taxon>Metazoa</taxon>
        <taxon>Spiralia</taxon>
        <taxon>Gnathifera</taxon>
        <taxon>Rotifera</taxon>
        <taxon>Eurotatoria</taxon>
        <taxon>Bdelloidea</taxon>
        <taxon>Philodinida</taxon>
        <taxon>Philodinidae</taxon>
        <taxon>Rotaria</taxon>
    </lineage>
</organism>
<dbReference type="SMART" id="SM00389">
    <property type="entry name" value="HOX"/>
    <property type="match status" value="1"/>
</dbReference>
<dbReference type="GO" id="GO:0000978">
    <property type="term" value="F:RNA polymerase II cis-regulatory region sequence-specific DNA binding"/>
    <property type="evidence" value="ECO:0007669"/>
    <property type="project" value="TreeGrafter"/>
</dbReference>
<keyword evidence="7 8" id="KW-0539">Nucleus</keyword>
<gene>
    <name evidence="12" type="ORF">OVN521_LOCUS2308</name>
</gene>
<dbReference type="InterPro" id="IPR017970">
    <property type="entry name" value="Homeobox_CS"/>
</dbReference>